<evidence type="ECO:0000313" key="1">
    <source>
        <dbReference type="EMBL" id="KAK3078920.1"/>
    </source>
</evidence>
<organism evidence="1 2">
    <name type="scientific">Coniosporium uncinatum</name>
    <dbReference type="NCBI Taxonomy" id="93489"/>
    <lineage>
        <taxon>Eukaryota</taxon>
        <taxon>Fungi</taxon>
        <taxon>Dikarya</taxon>
        <taxon>Ascomycota</taxon>
        <taxon>Pezizomycotina</taxon>
        <taxon>Dothideomycetes</taxon>
        <taxon>Dothideomycetes incertae sedis</taxon>
        <taxon>Coniosporium</taxon>
    </lineage>
</organism>
<keyword evidence="2" id="KW-1185">Reference proteome</keyword>
<sequence length="342" mass="37257">AHPNKKLAGKLHKDDPEHYPDDNHKPEMTIAITPFEGLCGFRPLAEIAHFLDNVPSLRKLVGEDKAQNFESTIKGKETSDSESDVTSNKKALQDIFNSLMSSSEDDIKSANKELQQAAKSEGSKFAGEGGPSNTGDELAELVQRCNSQFPDDIGLFVIFFLNFVKLAPGEAMFLKADDIHAYISGDIMECMAASDNVVRAGFTPKFKDVENLTKMLTYSYSPPSMQKMSPADYPYVSINSTAYSAGSNALLYDPPIEEFSVVRLSLKAKGGKATFEGISGPSILICTQGSGKISVSKKSEEMKEGWVYFVGATAECIVESSSDEEMVVFKAFCELEGKESKA</sequence>
<gene>
    <name evidence="1" type="primary">PMI1</name>
    <name evidence="1" type="ORF">LTS18_006289</name>
</gene>
<feature type="non-terminal residue" evidence="1">
    <location>
        <position position="1"/>
    </location>
</feature>
<dbReference type="EMBL" id="JAWDJW010001515">
    <property type="protein sequence ID" value="KAK3078920.1"/>
    <property type="molecule type" value="Genomic_DNA"/>
</dbReference>
<evidence type="ECO:0000313" key="2">
    <source>
        <dbReference type="Proteomes" id="UP001186974"/>
    </source>
</evidence>
<name>A0ACC3DQN8_9PEZI</name>
<comment type="caution">
    <text evidence="1">The sequence shown here is derived from an EMBL/GenBank/DDBJ whole genome shotgun (WGS) entry which is preliminary data.</text>
</comment>
<protein>
    <submittedName>
        <fullName evidence="1">Mannose-6-phosphate isomerase</fullName>
    </submittedName>
</protein>
<proteinExistence type="predicted"/>
<keyword evidence="1" id="KW-0413">Isomerase</keyword>
<accession>A0ACC3DQN8</accession>
<dbReference type="Proteomes" id="UP001186974">
    <property type="component" value="Unassembled WGS sequence"/>
</dbReference>
<reference evidence="1" key="1">
    <citation type="submission" date="2024-09" db="EMBL/GenBank/DDBJ databases">
        <title>Black Yeasts Isolated from many extreme environments.</title>
        <authorList>
            <person name="Coleine C."/>
            <person name="Stajich J.E."/>
            <person name="Selbmann L."/>
        </authorList>
    </citation>
    <scope>NUCLEOTIDE SEQUENCE</scope>
    <source>
        <strain evidence="1">CCFEE 5737</strain>
    </source>
</reference>